<feature type="domain" description="H repeat-associated protein N-terminal" evidence="2">
    <location>
        <begin position="39"/>
        <end position="126"/>
    </location>
</feature>
<evidence type="ECO:0000259" key="2">
    <source>
        <dbReference type="Pfam" id="PF13808"/>
    </source>
</evidence>
<evidence type="ECO:0000256" key="1">
    <source>
        <dbReference type="SAM" id="Phobius"/>
    </source>
</evidence>
<reference evidence="3 4" key="1">
    <citation type="submission" date="2017-06" db="EMBL/GenBank/DDBJ databases">
        <title>Genome sequencing of cyanobaciteial culture collection at National Institute for Environmental Studies (NIES).</title>
        <authorList>
            <person name="Hirose Y."/>
            <person name="Shimura Y."/>
            <person name="Fujisawa T."/>
            <person name="Nakamura Y."/>
            <person name="Kawachi M."/>
        </authorList>
    </citation>
    <scope>NUCLEOTIDE SEQUENCE [LARGE SCALE GENOMIC DNA]</scope>
    <source>
        <strain evidence="3 4">NIES-21</strain>
        <plasmid evidence="4">Plasmid2 dna</plasmid>
    </source>
</reference>
<keyword evidence="1" id="KW-1133">Transmembrane helix</keyword>
<feature type="transmembrane region" description="Helical" evidence="1">
    <location>
        <begin position="57"/>
        <end position="75"/>
    </location>
</feature>
<dbReference type="PANTHER" id="PTHR30298">
    <property type="entry name" value="H REPEAT-ASSOCIATED PREDICTED TRANSPOSASE"/>
    <property type="match status" value="1"/>
</dbReference>
<dbReference type="NCBIfam" id="NF033564">
    <property type="entry name" value="transpos_ISAs1"/>
    <property type="match status" value="1"/>
</dbReference>
<dbReference type="InterPro" id="IPR047647">
    <property type="entry name" value="ISAs1_transpos"/>
</dbReference>
<dbReference type="OrthoDB" id="574640at2"/>
<keyword evidence="3" id="KW-0614">Plasmid</keyword>
<protein>
    <submittedName>
        <fullName evidence="3">Transposase</fullName>
    </submittedName>
</protein>
<dbReference type="PANTHER" id="PTHR30298:SF0">
    <property type="entry name" value="PROTEIN YBFL-RELATED"/>
    <property type="match status" value="1"/>
</dbReference>
<proteinExistence type="predicted"/>
<dbReference type="Proteomes" id="UP000218287">
    <property type="component" value="Plasmid Plasmid2 dna"/>
</dbReference>
<sequence length="217" mass="24449">MGRDYLSIPPFPPRAVSFPKTGKIARVEGIKMMGAALIEQLKQVEDFRTTDGRRHPLWLVLLLVIMGTMNGYVGYRGWGDFVKRHSRVLIEKFGIQKHGVPSYSTIRRVVMGVDFDKLADKFNEWAKTYVDLEVSEWCATDGKSIKGTVQNYSSSNQNFVSIVSVFACKRGLVVGMEKFENQQKSEIQVVQELITALGLEGVVLSFDSLHCQKKLAK</sequence>
<name>A0A1Z4GRD1_9CYAN</name>
<keyword evidence="1" id="KW-0812">Transmembrane</keyword>
<dbReference type="EMBL" id="AP018176">
    <property type="protein sequence ID" value="BAY20072.1"/>
    <property type="molecule type" value="Genomic_DNA"/>
</dbReference>
<dbReference type="InterPro" id="IPR032806">
    <property type="entry name" value="YbfD_N"/>
</dbReference>
<organism evidence="3 4">
    <name type="scientific">Anabaenopsis circularis NIES-21</name>
    <dbReference type="NCBI Taxonomy" id="1085406"/>
    <lineage>
        <taxon>Bacteria</taxon>
        <taxon>Bacillati</taxon>
        <taxon>Cyanobacteriota</taxon>
        <taxon>Cyanophyceae</taxon>
        <taxon>Nostocales</taxon>
        <taxon>Nodulariaceae</taxon>
        <taxon>Anabaenopsis</taxon>
    </lineage>
</organism>
<gene>
    <name evidence="3" type="ORF">NIES21_59420</name>
</gene>
<accession>A0A1Z4GRD1</accession>
<geneLocation type="plasmid" evidence="4">
    <name>Plasmid2 dna</name>
</geneLocation>
<evidence type="ECO:0000313" key="3">
    <source>
        <dbReference type="EMBL" id="BAY20072.1"/>
    </source>
</evidence>
<keyword evidence="4" id="KW-1185">Reference proteome</keyword>
<dbReference type="InterPro" id="IPR051698">
    <property type="entry name" value="Transposase_11-like"/>
</dbReference>
<dbReference type="AlphaFoldDB" id="A0A1Z4GRD1"/>
<keyword evidence="1" id="KW-0472">Membrane</keyword>
<dbReference type="Pfam" id="PF13808">
    <property type="entry name" value="DDE_Tnp_1_assoc"/>
    <property type="match status" value="1"/>
</dbReference>
<evidence type="ECO:0000313" key="4">
    <source>
        <dbReference type="Proteomes" id="UP000218287"/>
    </source>
</evidence>